<dbReference type="EC" id="6.1.1.17" evidence="8"/>
<dbReference type="PROSITE" id="PS00178">
    <property type="entry name" value="AA_TRNA_LIGASE_I"/>
    <property type="match status" value="1"/>
</dbReference>
<dbReference type="NCBIfam" id="TIGR00464">
    <property type="entry name" value="gltX_bact"/>
    <property type="match status" value="1"/>
</dbReference>
<dbReference type="Gene3D" id="3.40.50.620">
    <property type="entry name" value="HUPs"/>
    <property type="match status" value="1"/>
</dbReference>
<dbReference type="EMBL" id="FYDG01000001">
    <property type="protein sequence ID" value="SNB60336.1"/>
    <property type="molecule type" value="Genomic_DNA"/>
</dbReference>
<protein>
    <recommendedName>
        <fullName evidence="8">Glutamate--tRNA ligase</fullName>
        <ecNumber evidence="8">6.1.1.17</ecNumber>
    </recommendedName>
    <alternativeName>
        <fullName evidence="8">Glutamyl-tRNA synthetase</fullName>
        <shortName evidence="8">GluRS</shortName>
    </alternativeName>
</protein>
<evidence type="ECO:0000256" key="3">
    <source>
        <dbReference type="ARBA" id="ARBA00022598"/>
    </source>
</evidence>
<feature type="short sequence motif" description="'KMSKS' region" evidence="8">
    <location>
        <begin position="250"/>
        <end position="254"/>
    </location>
</feature>
<evidence type="ECO:0000256" key="1">
    <source>
        <dbReference type="ARBA" id="ARBA00007894"/>
    </source>
</evidence>
<comment type="catalytic activity">
    <reaction evidence="8">
        <text>tRNA(Glu) + L-glutamate + ATP = L-glutamyl-tRNA(Glu) + AMP + diphosphate</text>
        <dbReference type="Rhea" id="RHEA:23540"/>
        <dbReference type="Rhea" id="RHEA-COMP:9663"/>
        <dbReference type="Rhea" id="RHEA-COMP:9680"/>
        <dbReference type="ChEBI" id="CHEBI:29985"/>
        <dbReference type="ChEBI" id="CHEBI:30616"/>
        <dbReference type="ChEBI" id="CHEBI:33019"/>
        <dbReference type="ChEBI" id="CHEBI:78442"/>
        <dbReference type="ChEBI" id="CHEBI:78520"/>
        <dbReference type="ChEBI" id="CHEBI:456215"/>
        <dbReference type="EC" id="6.1.1.17"/>
    </reaction>
</comment>
<comment type="subunit">
    <text evidence="8">Monomer.</text>
</comment>
<dbReference type="GO" id="GO:0000049">
    <property type="term" value="F:tRNA binding"/>
    <property type="evidence" value="ECO:0007669"/>
    <property type="project" value="InterPro"/>
</dbReference>
<keyword evidence="12" id="KW-1185">Reference proteome</keyword>
<dbReference type="InterPro" id="IPR008925">
    <property type="entry name" value="aa_tRNA-synth_I_cd-bd_sf"/>
</dbReference>
<sequence length="454" mass="50185">MTDPVKSGDFIAPVVRFAPSPTGRIHIGNARTALLNYFFARKRGGTFILRFDDTDFERSTEEFALGIEVDLAWLGVTADRKFRQSERFALYDAATEKLKQAGRLYPCYETSEELERRRRLQIARGAPPIYDRAALNLSAEERANLEAQGRRPHWRFKLAPDTVRWRDLVRGDSHIDCASLSDPVLIREDGSYLYTLPSVVDDLESGVTHIIRGEDHVTNTAVQIQLFETLGGRVPQFGHHNLLIGADGQGLSKRTGALSISGLREAGVETLAVAAMAALTGSAIPVQPVRSLPELAGLFDLSAISHSSARFDDEELKSLSQRVLHGLSYDSVRERLEALDIVGHKAEPFWLAARGNLAVFADIADWWTVVAGEIPTQPLDADFRDAALAALPAEPWDETTWSAWTGALKQATGRKGRDLFHPLRLALTGREAGPELAKLLPLIGRLKVLERLRA</sequence>
<dbReference type="InterPro" id="IPR004527">
    <property type="entry name" value="Glu-tRNA-ligase_bac/mito"/>
</dbReference>
<dbReference type="InterPro" id="IPR020751">
    <property type="entry name" value="aa-tRNA-synth_I_codon-bd_sub2"/>
</dbReference>
<dbReference type="Pfam" id="PF19269">
    <property type="entry name" value="Anticodon_2"/>
    <property type="match status" value="1"/>
</dbReference>
<feature type="domain" description="Aminoacyl-tRNA synthetase class I anticodon-binding" evidence="10">
    <location>
        <begin position="388"/>
        <end position="453"/>
    </location>
</feature>
<feature type="binding site" evidence="8">
    <location>
        <position position="253"/>
    </location>
    <ligand>
        <name>ATP</name>
        <dbReference type="ChEBI" id="CHEBI:30616"/>
    </ligand>
</feature>
<reference evidence="12" key="1">
    <citation type="submission" date="2017-06" db="EMBL/GenBank/DDBJ databases">
        <authorList>
            <person name="Varghese N."/>
            <person name="Submissions S."/>
        </authorList>
    </citation>
    <scope>NUCLEOTIDE SEQUENCE [LARGE SCALE GENOMIC DNA]</scope>
    <source>
        <strain evidence="12">DSM 137</strain>
    </source>
</reference>
<keyword evidence="4 8" id="KW-0547">Nucleotide-binding</keyword>
<dbReference type="RefSeq" id="WP_088519222.1">
    <property type="nucleotide sequence ID" value="NZ_FYDG01000001.1"/>
</dbReference>
<dbReference type="InterPro" id="IPR014729">
    <property type="entry name" value="Rossmann-like_a/b/a_fold"/>
</dbReference>
<evidence type="ECO:0000259" key="9">
    <source>
        <dbReference type="Pfam" id="PF00749"/>
    </source>
</evidence>
<evidence type="ECO:0000256" key="4">
    <source>
        <dbReference type="ARBA" id="ARBA00022741"/>
    </source>
</evidence>
<comment type="caution">
    <text evidence="8">Lacks conserved residue(s) required for the propagation of feature annotation.</text>
</comment>
<feature type="domain" description="Glutamyl/glutaminyl-tRNA synthetase class Ib catalytic" evidence="9">
    <location>
        <begin position="14"/>
        <end position="317"/>
    </location>
</feature>
<evidence type="ECO:0000256" key="7">
    <source>
        <dbReference type="ARBA" id="ARBA00023146"/>
    </source>
</evidence>
<dbReference type="SUPFAM" id="SSF48163">
    <property type="entry name" value="An anticodon-binding domain of class I aminoacyl-tRNA synthetases"/>
    <property type="match status" value="1"/>
</dbReference>
<dbReference type="PANTHER" id="PTHR43311">
    <property type="entry name" value="GLUTAMATE--TRNA LIGASE"/>
    <property type="match status" value="1"/>
</dbReference>
<dbReference type="Proteomes" id="UP000198418">
    <property type="component" value="Unassembled WGS sequence"/>
</dbReference>
<dbReference type="InterPro" id="IPR020058">
    <property type="entry name" value="Glu/Gln-tRNA-synth_Ib_cat-dom"/>
</dbReference>
<evidence type="ECO:0000256" key="2">
    <source>
        <dbReference type="ARBA" id="ARBA00022490"/>
    </source>
</evidence>
<dbReference type="GO" id="GO:0005524">
    <property type="term" value="F:ATP binding"/>
    <property type="evidence" value="ECO:0007669"/>
    <property type="project" value="UniProtKB-UniRule"/>
</dbReference>
<dbReference type="InterPro" id="IPR045462">
    <property type="entry name" value="aa-tRNA-synth_I_cd-bd"/>
</dbReference>
<name>A0A212QM02_RHOAC</name>
<dbReference type="SUPFAM" id="SSF52374">
    <property type="entry name" value="Nucleotidylyl transferase"/>
    <property type="match status" value="1"/>
</dbReference>
<proteinExistence type="inferred from homology"/>
<dbReference type="PRINTS" id="PR00987">
    <property type="entry name" value="TRNASYNTHGLU"/>
</dbReference>
<dbReference type="GO" id="GO:0005829">
    <property type="term" value="C:cytosol"/>
    <property type="evidence" value="ECO:0007669"/>
    <property type="project" value="TreeGrafter"/>
</dbReference>
<dbReference type="GO" id="GO:0006424">
    <property type="term" value="P:glutamyl-tRNA aminoacylation"/>
    <property type="evidence" value="ECO:0007669"/>
    <property type="project" value="UniProtKB-UniRule"/>
</dbReference>
<evidence type="ECO:0000256" key="8">
    <source>
        <dbReference type="HAMAP-Rule" id="MF_00022"/>
    </source>
</evidence>
<dbReference type="PANTHER" id="PTHR43311:SF2">
    <property type="entry name" value="GLUTAMATE--TRNA LIGASE, MITOCHONDRIAL-RELATED"/>
    <property type="match status" value="1"/>
</dbReference>
<dbReference type="InterPro" id="IPR001412">
    <property type="entry name" value="aa-tRNA-synth_I_CS"/>
</dbReference>
<dbReference type="HAMAP" id="MF_00022">
    <property type="entry name" value="Glu_tRNA_synth_type1"/>
    <property type="match status" value="1"/>
</dbReference>
<comment type="subcellular location">
    <subcellularLocation>
        <location evidence="8">Cytoplasm</location>
    </subcellularLocation>
</comment>
<evidence type="ECO:0000259" key="10">
    <source>
        <dbReference type="Pfam" id="PF19269"/>
    </source>
</evidence>
<dbReference type="AlphaFoldDB" id="A0A212QM02"/>
<dbReference type="OrthoDB" id="9807503at2"/>
<organism evidence="11 12">
    <name type="scientific">Rhodoblastus acidophilus</name>
    <name type="common">Rhodopseudomonas acidophila</name>
    <dbReference type="NCBI Taxonomy" id="1074"/>
    <lineage>
        <taxon>Bacteria</taxon>
        <taxon>Pseudomonadati</taxon>
        <taxon>Pseudomonadota</taxon>
        <taxon>Alphaproteobacteria</taxon>
        <taxon>Hyphomicrobiales</taxon>
        <taxon>Rhodoblastaceae</taxon>
        <taxon>Rhodoblastus</taxon>
    </lineage>
</organism>
<evidence type="ECO:0000256" key="6">
    <source>
        <dbReference type="ARBA" id="ARBA00022917"/>
    </source>
</evidence>
<keyword evidence="2 8" id="KW-0963">Cytoplasm</keyword>
<evidence type="ECO:0000313" key="12">
    <source>
        <dbReference type="Proteomes" id="UP000198418"/>
    </source>
</evidence>
<dbReference type="InterPro" id="IPR000924">
    <property type="entry name" value="Glu/Gln-tRNA-synth"/>
</dbReference>
<keyword evidence="5 8" id="KW-0067">ATP-binding</keyword>
<dbReference type="InterPro" id="IPR049940">
    <property type="entry name" value="GluQ/Sye"/>
</dbReference>
<dbReference type="Pfam" id="PF00749">
    <property type="entry name" value="tRNA-synt_1c"/>
    <property type="match status" value="1"/>
</dbReference>
<keyword evidence="7 8" id="KW-0030">Aminoacyl-tRNA synthetase</keyword>
<dbReference type="Gene3D" id="1.10.10.350">
    <property type="match status" value="1"/>
</dbReference>
<comment type="similarity">
    <text evidence="1 8">Belongs to the class-I aminoacyl-tRNA synthetase family. Glutamate--tRNA ligase type 1 subfamily.</text>
</comment>
<dbReference type="GO" id="GO:0004818">
    <property type="term" value="F:glutamate-tRNA ligase activity"/>
    <property type="evidence" value="ECO:0007669"/>
    <property type="project" value="UniProtKB-UniRule"/>
</dbReference>
<comment type="function">
    <text evidence="8">Catalyzes the attachment of glutamate to tRNA(Glu) in a two-step reaction: glutamate is first activated by ATP to form Glu-AMP and then transferred to the acceptor end of tRNA(Glu).</text>
</comment>
<evidence type="ECO:0000313" key="11">
    <source>
        <dbReference type="EMBL" id="SNB60336.1"/>
    </source>
</evidence>
<keyword evidence="6 8" id="KW-0648">Protein biosynthesis</keyword>
<gene>
    <name evidence="8" type="primary">gltX</name>
    <name evidence="11" type="ORF">SAMN06265338_101789</name>
</gene>
<keyword evidence="3 8" id="KW-0436">Ligase</keyword>
<evidence type="ECO:0000256" key="5">
    <source>
        <dbReference type="ARBA" id="ARBA00022840"/>
    </source>
</evidence>
<feature type="short sequence motif" description="'HIGH' region" evidence="8">
    <location>
        <begin position="19"/>
        <end position="29"/>
    </location>
</feature>
<accession>A0A212QM02</accession>